<dbReference type="GO" id="GO:0016887">
    <property type="term" value="F:ATP hydrolysis activity"/>
    <property type="evidence" value="ECO:0007669"/>
    <property type="project" value="TreeGrafter"/>
</dbReference>
<dbReference type="InterPro" id="IPR001789">
    <property type="entry name" value="Sig_transdc_resp-reg_receiver"/>
</dbReference>
<dbReference type="PANTHER" id="PTHR43384:SF13">
    <property type="entry name" value="SLR0110 PROTEIN"/>
    <property type="match status" value="1"/>
</dbReference>
<dbReference type="SUPFAM" id="SSF52172">
    <property type="entry name" value="CheY-like"/>
    <property type="match status" value="1"/>
</dbReference>
<dbReference type="AlphaFoldDB" id="A0A0P6VJ43"/>
<evidence type="ECO:0000313" key="4">
    <source>
        <dbReference type="Proteomes" id="UP000048984"/>
    </source>
</evidence>
<dbReference type="Gene3D" id="3.40.50.300">
    <property type="entry name" value="P-loop containing nucleotide triphosphate hydrolases"/>
    <property type="match status" value="1"/>
</dbReference>
<proteinExistence type="predicted"/>
<dbReference type="GO" id="GO:0000160">
    <property type="term" value="P:phosphorelay signal transduction system"/>
    <property type="evidence" value="ECO:0007669"/>
    <property type="project" value="InterPro"/>
</dbReference>
<gene>
    <name evidence="3" type="ORF">ABB55_01765</name>
</gene>
<evidence type="ECO:0000259" key="2">
    <source>
        <dbReference type="PROSITE" id="PS50110"/>
    </source>
</evidence>
<dbReference type="SUPFAM" id="SSF52540">
    <property type="entry name" value="P-loop containing nucleoside triphosphate hydrolases"/>
    <property type="match status" value="1"/>
</dbReference>
<dbReference type="Proteomes" id="UP000048984">
    <property type="component" value="Unassembled WGS sequence"/>
</dbReference>
<dbReference type="GO" id="GO:0009898">
    <property type="term" value="C:cytoplasmic side of plasma membrane"/>
    <property type="evidence" value="ECO:0007669"/>
    <property type="project" value="TreeGrafter"/>
</dbReference>
<feature type="domain" description="Response regulatory" evidence="2">
    <location>
        <begin position="16"/>
        <end position="133"/>
    </location>
</feature>
<evidence type="ECO:0000256" key="1">
    <source>
        <dbReference type="PROSITE-ProRule" id="PRU00169"/>
    </source>
</evidence>
<dbReference type="GO" id="GO:0051782">
    <property type="term" value="P:negative regulation of cell division"/>
    <property type="evidence" value="ECO:0007669"/>
    <property type="project" value="TreeGrafter"/>
</dbReference>
<reference evidence="3 4" key="2">
    <citation type="submission" date="2015-10" db="EMBL/GenBank/DDBJ databases">
        <title>Draft Genome Sequence of Prosthecomicrobium hirschii ATCC 27832.</title>
        <authorList>
            <person name="Daniel J."/>
            <person name="Givan S.A."/>
            <person name="Brun Y.V."/>
            <person name="Brown P.J."/>
        </authorList>
    </citation>
    <scope>NUCLEOTIDE SEQUENCE [LARGE SCALE GENOMIC DNA]</scope>
    <source>
        <strain evidence="3 4">16</strain>
    </source>
</reference>
<protein>
    <submittedName>
        <fullName evidence="3">Response regulator receiver protein</fullName>
    </submittedName>
</protein>
<accession>A0A0P6VJ43</accession>
<dbReference type="GO" id="GO:0005829">
    <property type="term" value="C:cytosol"/>
    <property type="evidence" value="ECO:0007669"/>
    <property type="project" value="TreeGrafter"/>
</dbReference>
<dbReference type="PANTHER" id="PTHR43384">
    <property type="entry name" value="SEPTUM SITE-DETERMINING PROTEIN MIND HOMOLOG, CHLOROPLASTIC-RELATED"/>
    <property type="match status" value="1"/>
</dbReference>
<dbReference type="InterPro" id="IPR027417">
    <property type="entry name" value="P-loop_NTPase"/>
</dbReference>
<dbReference type="GO" id="GO:0005524">
    <property type="term" value="F:ATP binding"/>
    <property type="evidence" value="ECO:0007669"/>
    <property type="project" value="TreeGrafter"/>
</dbReference>
<comment type="caution">
    <text evidence="1">Lacks conserved residue(s) required for the propagation of feature annotation.</text>
</comment>
<keyword evidence="4" id="KW-1185">Reference proteome</keyword>
<evidence type="ECO:0000313" key="3">
    <source>
        <dbReference type="EMBL" id="KPL51101.1"/>
    </source>
</evidence>
<name>A0A0P6VJ43_9HYPH</name>
<dbReference type="OrthoDB" id="8281972at2"/>
<organism evidence="3 4">
    <name type="scientific">Prosthecodimorpha hirschii</name>
    <dbReference type="NCBI Taxonomy" id="665126"/>
    <lineage>
        <taxon>Bacteria</taxon>
        <taxon>Pseudomonadati</taxon>
        <taxon>Pseudomonadota</taxon>
        <taxon>Alphaproteobacteria</taxon>
        <taxon>Hyphomicrobiales</taxon>
        <taxon>Ancalomicrobiaceae</taxon>
        <taxon>Prosthecodimorpha</taxon>
    </lineage>
</organism>
<dbReference type="PROSITE" id="PS50110">
    <property type="entry name" value="RESPONSE_REGULATORY"/>
    <property type="match status" value="1"/>
</dbReference>
<dbReference type="InterPro" id="IPR011006">
    <property type="entry name" value="CheY-like_superfamily"/>
</dbReference>
<dbReference type="Gene3D" id="3.40.50.2300">
    <property type="match status" value="1"/>
</dbReference>
<sequence length="391" mass="42884">MFFSRISGQDKVIALKVIVVSPDTASRPALEAAFGAGARFTVEFVNETLERAEGRVDASAAAVVVVYLDSGSRPELLALQRFMARTGGRVPVIVVTENFDEALARWFLQIRVTDFLRKPVEPAELVRTCIKAVEARPVGETKEAEIYTFLPAAGGVGVTTLAVETAFLLLREGKKSGATTCLVDLDFQNGSCADHLDIEPRLLLDEIVPNPERLDDQLLEMMLAHHASGLAVLAAPNRPAEMRSFQPGVVTRLLDLVSTRFDNVVIDLPRTWFPWTDDVLVGSDHFYIVTEMTVPGLRLARRLATAIRERLGDEATPKAIVNRFEQRLFGPGLRKSDVEAALGTMMAGVVSNNYRLVREAIDRGVPIEEIKAGSNVVTDMRKIIFAETGAK</sequence>
<reference evidence="3 4" key="1">
    <citation type="submission" date="2015-09" db="EMBL/GenBank/DDBJ databases">
        <authorList>
            <person name="Jackson K.R."/>
            <person name="Lunt B.L."/>
            <person name="Fisher J.N.B."/>
            <person name="Gardner A.V."/>
            <person name="Bailey M.E."/>
            <person name="Deus L.M."/>
            <person name="Earl A.S."/>
            <person name="Gibby P.D."/>
            <person name="Hartmann K.A."/>
            <person name="Liu J.E."/>
            <person name="Manci A.M."/>
            <person name="Nielsen D.A."/>
            <person name="Solomon M.B."/>
            <person name="Breakwell D.P."/>
            <person name="Burnett S.H."/>
            <person name="Grose J.H."/>
        </authorList>
    </citation>
    <scope>NUCLEOTIDE SEQUENCE [LARGE SCALE GENOMIC DNA]</scope>
    <source>
        <strain evidence="3 4">16</strain>
    </source>
</reference>
<comment type="caution">
    <text evidence="3">The sequence shown here is derived from an EMBL/GenBank/DDBJ whole genome shotgun (WGS) entry which is preliminary data.</text>
</comment>
<dbReference type="EMBL" id="LJYW01000001">
    <property type="protein sequence ID" value="KPL51101.1"/>
    <property type="molecule type" value="Genomic_DNA"/>
</dbReference>
<dbReference type="STRING" id="665126.ABB55_01765"/>
<dbReference type="InterPro" id="IPR050625">
    <property type="entry name" value="ParA/MinD_ATPase"/>
</dbReference>
<dbReference type="RefSeq" id="WP_054357264.1">
    <property type="nucleotide sequence ID" value="NZ_LJYW01000001.1"/>
</dbReference>